<dbReference type="HOGENOM" id="CLU_590273_0_0_4"/>
<sequence>MGRSARRRGQSGNMKLEILLDPHPASHACKVAEALRMEWSASDAASSTINLSSAGQQRFCVEFLIDDGLEQYRLGTRRAGLGSAIAGRNRVRVLAVRLAPESPVGELLGEAEIRISTTRPWSNADEIARAAIALTRQGVASRTAGKPIDLRLTTAPRPGVRKTLSWLLDPFARSLWTSIKWRLGRQERQQWMIGALPRSSIHADGPFPWQDVQWIEPPAGGIMADPCLVKDGDEHWLFYEHMLFSDTKATLYAARLEPRTGELTAPRQVLSEPHHLSFPNVFRWDGDWFMLPEQGESGAVRLYRATAFPNAWAHYRDLLPDFPGLDPVLFWHDGKWWLFVTRSAVPCVDDNLHLFWSDSISGEFFSHPLNPIKTGLFGSRMAGMIFEQDGQIIRPAQDGRNGYGHGLALYSIENLTTTEYREKLLLDWTPQTEGPFQYGLHALDVCGDYVVVDAQRAITHHSK</sequence>
<dbReference type="Pfam" id="PF24793">
    <property type="entry name" value="GINT1_N"/>
    <property type="match status" value="1"/>
</dbReference>
<dbReference type="EMBL" id="CP000555">
    <property type="protein sequence ID" value="ABM94024.1"/>
    <property type="molecule type" value="Genomic_DNA"/>
</dbReference>
<dbReference type="Gene3D" id="2.115.10.20">
    <property type="entry name" value="Glycosyl hydrolase domain, family 43"/>
    <property type="match status" value="1"/>
</dbReference>
<organism evidence="2 3">
    <name type="scientific">Methylibium petroleiphilum (strain ATCC BAA-1232 / LMG 22953 / PM1)</name>
    <dbReference type="NCBI Taxonomy" id="420662"/>
    <lineage>
        <taxon>Bacteria</taxon>
        <taxon>Pseudomonadati</taxon>
        <taxon>Pseudomonadota</taxon>
        <taxon>Betaproteobacteria</taxon>
        <taxon>Burkholderiales</taxon>
        <taxon>Sphaerotilaceae</taxon>
        <taxon>Methylibium</taxon>
    </lineage>
</organism>
<dbReference type="AlphaFoldDB" id="A2SEN5"/>
<evidence type="ECO:0000313" key="3">
    <source>
        <dbReference type="Proteomes" id="UP000000366"/>
    </source>
</evidence>
<dbReference type="SUPFAM" id="SSF75005">
    <property type="entry name" value="Arabinanase/levansucrase/invertase"/>
    <property type="match status" value="1"/>
</dbReference>
<keyword evidence="3" id="KW-1185">Reference proteome</keyword>
<protein>
    <recommendedName>
        <fullName evidence="1">Glucosamine inositolphosphorylceramide transferase 1 N-terminal domain-containing protein</fullName>
    </recommendedName>
</protein>
<evidence type="ECO:0000259" key="1">
    <source>
        <dbReference type="Pfam" id="PF24793"/>
    </source>
</evidence>
<gene>
    <name evidence="2" type="ordered locus">Mpe_A1063</name>
</gene>
<feature type="domain" description="Glucosamine inositolphosphorylceramide transferase 1 N-terminal" evidence="1">
    <location>
        <begin position="222"/>
        <end position="422"/>
    </location>
</feature>
<proteinExistence type="predicted"/>
<dbReference type="InterPro" id="IPR023296">
    <property type="entry name" value="Glyco_hydro_beta-prop_sf"/>
</dbReference>
<reference evidence="2 3" key="1">
    <citation type="journal article" date="2007" name="J. Bacteriol.">
        <title>Whole-genome analysis of the methyl tert-butyl ether-degrading beta-proteobacterium Methylibium petroleiphilum PM1.</title>
        <authorList>
            <person name="Kane S.R."/>
            <person name="Chakicherla A.Y."/>
            <person name="Chain P.S.G."/>
            <person name="Schmidt R."/>
            <person name="Shin M.W."/>
            <person name="Legler T.C."/>
            <person name="Scow K.M."/>
            <person name="Larimer F.W."/>
            <person name="Lucas S.M."/>
            <person name="Richardson P.M."/>
            <person name="Hristova K.R."/>
        </authorList>
    </citation>
    <scope>NUCLEOTIDE SEQUENCE [LARGE SCALE GENOMIC DNA]</scope>
    <source>
        <strain evidence="3">ATCC BAA-1232 / LMG 22953 / PM1</strain>
    </source>
</reference>
<dbReference type="InterPro" id="IPR056442">
    <property type="entry name" value="GINT1_N"/>
</dbReference>
<dbReference type="STRING" id="420662.Mpe_A1063"/>
<dbReference type="KEGG" id="mpt:Mpe_A1063"/>
<accession>A2SEN5</accession>
<evidence type="ECO:0000313" key="2">
    <source>
        <dbReference type="EMBL" id="ABM94024.1"/>
    </source>
</evidence>
<dbReference type="Proteomes" id="UP000000366">
    <property type="component" value="Chromosome"/>
</dbReference>
<name>A2SEN5_METPP</name>
<dbReference type="eggNOG" id="COG0223">
    <property type="taxonomic scope" value="Bacteria"/>
</dbReference>